<feature type="region of interest" description="Disordered" evidence="1">
    <location>
        <begin position="59"/>
        <end position="80"/>
    </location>
</feature>
<feature type="non-terminal residue" evidence="2">
    <location>
        <position position="80"/>
    </location>
</feature>
<accession>A0ABD2ACM9</accession>
<comment type="caution">
    <text evidence="2">The sequence shown here is derived from an EMBL/GenBank/DDBJ whole genome shotgun (WGS) entry which is preliminary data.</text>
</comment>
<dbReference type="AlphaFoldDB" id="A0ABD2ACM9"/>
<protein>
    <submittedName>
        <fullName evidence="2">Uncharacterized protein</fullName>
    </submittedName>
</protein>
<dbReference type="EMBL" id="JAUDFV010000153">
    <property type="protein sequence ID" value="KAL2717610.1"/>
    <property type="molecule type" value="Genomic_DNA"/>
</dbReference>
<organism evidence="2 3">
    <name type="scientific">Vespula squamosa</name>
    <name type="common">Southern yellow jacket</name>
    <name type="synonym">Wasp</name>
    <dbReference type="NCBI Taxonomy" id="30214"/>
    <lineage>
        <taxon>Eukaryota</taxon>
        <taxon>Metazoa</taxon>
        <taxon>Ecdysozoa</taxon>
        <taxon>Arthropoda</taxon>
        <taxon>Hexapoda</taxon>
        <taxon>Insecta</taxon>
        <taxon>Pterygota</taxon>
        <taxon>Neoptera</taxon>
        <taxon>Endopterygota</taxon>
        <taxon>Hymenoptera</taxon>
        <taxon>Apocrita</taxon>
        <taxon>Aculeata</taxon>
        <taxon>Vespoidea</taxon>
        <taxon>Vespidae</taxon>
        <taxon>Vespinae</taxon>
        <taxon>Vespula</taxon>
    </lineage>
</organism>
<evidence type="ECO:0000313" key="3">
    <source>
        <dbReference type="Proteomes" id="UP001607302"/>
    </source>
</evidence>
<evidence type="ECO:0000256" key="1">
    <source>
        <dbReference type="SAM" id="MobiDB-lite"/>
    </source>
</evidence>
<gene>
    <name evidence="2" type="ORF">V1478_013310</name>
</gene>
<evidence type="ECO:0000313" key="2">
    <source>
        <dbReference type="EMBL" id="KAL2717610.1"/>
    </source>
</evidence>
<proteinExistence type="predicted"/>
<sequence length="80" mass="9220">MKARHMDVHSKCNAKLCIENTTDFNDVEHYCKAISPVKGSDMVVAKANRFFERMDAALAYDDDDDDDDDIDEDEEEKDEE</sequence>
<keyword evidence="3" id="KW-1185">Reference proteome</keyword>
<dbReference type="Proteomes" id="UP001607302">
    <property type="component" value="Unassembled WGS sequence"/>
</dbReference>
<reference evidence="2 3" key="1">
    <citation type="journal article" date="2024" name="Ann. Entomol. Soc. Am.">
        <title>Genomic analyses of the southern and eastern yellowjacket wasps (Hymenoptera: Vespidae) reveal evolutionary signatures of social life.</title>
        <authorList>
            <person name="Catto M.A."/>
            <person name="Caine P.B."/>
            <person name="Orr S.E."/>
            <person name="Hunt B.G."/>
            <person name="Goodisman M.A.D."/>
        </authorList>
    </citation>
    <scope>NUCLEOTIDE SEQUENCE [LARGE SCALE GENOMIC DNA]</scope>
    <source>
        <strain evidence="2">233</strain>
        <tissue evidence="2">Head and thorax</tissue>
    </source>
</reference>
<name>A0ABD2ACM9_VESSQ</name>
<feature type="compositionally biased region" description="Acidic residues" evidence="1">
    <location>
        <begin position="60"/>
        <end position="80"/>
    </location>
</feature>